<dbReference type="Pfam" id="PF26207">
    <property type="entry name" value="Phage_phiTE_015"/>
    <property type="match status" value="1"/>
</dbReference>
<gene>
    <name evidence="1" type="ORF">NCTC10529_01651</name>
</gene>
<organism evidence="1 2">
    <name type="scientific">Kingella kingae</name>
    <dbReference type="NCBI Taxonomy" id="504"/>
    <lineage>
        <taxon>Bacteria</taxon>
        <taxon>Pseudomonadati</taxon>
        <taxon>Pseudomonadota</taxon>
        <taxon>Betaproteobacteria</taxon>
        <taxon>Neisseriales</taxon>
        <taxon>Neisseriaceae</taxon>
        <taxon>Kingella</taxon>
    </lineage>
</organism>
<dbReference type="GeneID" id="93263384"/>
<sequence length="53" mass="6359">MRQAFENWQRSIGNDDRLQFDEAEQQYQDISIDYAWIGWQAAQQTVPMPQPQE</sequence>
<dbReference type="Proteomes" id="UP000248598">
    <property type="component" value="Chromosome 1"/>
</dbReference>
<dbReference type="RefSeq" id="WP_003786549.1">
    <property type="nucleotide sequence ID" value="NZ_CP091518.1"/>
</dbReference>
<dbReference type="InterPro" id="IPR058601">
    <property type="entry name" value="Phage_phiTE_015-like"/>
</dbReference>
<reference evidence="1 2" key="1">
    <citation type="submission" date="2018-06" db="EMBL/GenBank/DDBJ databases">
        <authorList>
            <consortium name="Pathogen Informatics"/>
            <person name="Doyle S."/>
        </authorList>
    </citation>
    <scope>NUCLEOTIDE SEQUENCE [LARGE SCALE GENOMIC DNA]</scope>
    <source>
        <strain evidence="1 2">NCTC10529</strain>
    </source>
</reference>
<protein>
    <submittedName>
        <fullName evidence="1">Uncharacterized protein</fullName>
    </submittedName>
</protein>
<proteinExistence type="predicted"/>
<accession>A0AAX2J5S6</accession>
<dbReference type="AlphaFoldDB" id="A0AAX2J5S6"/>
<evidence type="ECO:0000313" key="1">
    <source>
        <dbReference type="EMBL" id="SQH25451.1"/>
    </source>
</evidence>
<name>A0AAX2J5S6_KINKI</name>
<evidence type="ECO:0000313" key="2">
    <source>
        <dbReference type="Proteomes" id="UP000248598"/>
    </source>
</evidence>
<dbReference type="EMBL" id="LS483426">
    <property type="protein sequence ID" value="SQH25451.1"/>
    <property type="molecule type" value="Genomic_DNA"/>
</dbReference>